<evidence type="ECO:0000313" key="3">
    <source>
        <dbReference type="Proteomes" id="UP001500843"/>
    </source>
</evidence>
<dbReference type="Proteomes" id="UP001500843">
    <property type="component" value="Unassembled WGS sequence"/>
</dbReference>
<feature type="compositionally biased region" description="Low complexity" evidence="1">
    <location>
        <begin position="247"/>
        <end position="256"/>
    </location>
</feature>
<proteinExistence type="predicted"/>
<reference evidence="3" key="1">
    <citation type="journal article" date="2019" name="Int. J. Syst. Evol. Microbiol.">
        <title>The Global Catalogue of Microorganisms (GCM) 10K type strain sequencing project: providing services to taxonomists for standard genome sequencing and annotation.</title>
        <authorList>
            <consortium name="The Broad Institute Genomics Platform"/>
            <consortium name="The Broad Institute Genome Sequencing Center for Infectious Disease"/>
            <person name="Wu L."/>
            <person name="Ma J."/>
        </authorList>
    </citation>
    <scope>NUCLEOTIDE SEQUENCE [LARGE SCALE GENOMIC DNA]</scope>
    <source>
        <strain evidence="3">JCM 17975</strain>
    </source>
</reference>
<evidence type="ECO:0000313" key="2">
    <source>
        <dbReference type="EMBL" id="GAA4703757.1"/>
    </source>
</evidence>
<protein>
    <submittedName>
        <fullName evidence="2">Uncharacterized protein</fullName>
    </submittedName>
</protein>
<name>A0ABP8XAJ1_9MICO</name>
<gene>
    <name evidence="2" type="ORF">GCM10023198_26520</name>
</gene>
<evidence type="ECO:0000256" key="1">
    <source>
        <dbReference type="SAM" id="MobiDB-lite"/>
    </source>
</evidence>
<organism evidence="2 3">
    <name type="scientific">Promicromonospora umidemergens</name>
    <dbReference type="NCBI Taxonomy" id="629679"/>
    <lineage>
        <taxon>Bacteria</taxon>
        <taxon>Bacillati</taxon>
        <taxon>Actinomycetota</taxon>
        <taxon>Actinomycetes</taxon>
        <taxon>Micrococcales</taxon>
        <taxon>Promicromonosporaceae</taxon>
        <taxon>Promicromonospora</taxon>
    </lineage>
</organism>
<dbReference type="EMBL" id="BAABHM010000011">
    <property type="protein sequence ID" value="GAA4703757.1"/>
    <property type="molecule type" value="Genomic_DNA"/>
</dbReference>
<feature type="region of interest" description="Disordered" evidence="1">
    <location>
        <begin position="160"/>
        <end position="286"/>
    </location>
</feature>
<accession>A0ABP8XAJ1</accession>
<keyword evidence="3" id="KW-1185">Reference proteome</keyword>
<comment type="caution">
    <text evidence="2">The sequence shown here is derived from an EMBL/GenBank/DDBJ whole genome shotgun (WGS) entry which is preliminary data.</text>
</comment>
<sequence>MRRSTGKALDRVGGAVLRTSSDRTVHTREQRGELRWKMRREVFPHLPVGQPVVAHGPAGDLGDDRGDVVVAERLRAGQHEVGVGRATGGQGVHGDGGDVLDVDESDAAALCRAQDHAVRPDAAGVEMTAREVLHEPRGSQHRPLVEQAWQSLVHSSHRWASRRHSRRAEQDRTVNPLSTCPLEKGQHHGRRVRVADGRNQVDPVDPAESVRMRRRVVPVEPDRLSARHRGRTTAGRPHPAAGGDQLRGGAAPGGARSADDQHGVGGGHRPLLAKSAPGALTTSGFQ</sequence>